<evidence type="ECO:0000313" key="1">
    <source>
        <dbReference type="EMBL" id="GFR17408.1"/>
    </source>
</evidence>
<dbReference type="AlphaFoldDB" id="A0A8X6JAE3"/>
<gene>
    <name evidence="1" type="ORF">TNCT_659631</name>
</gene>
<protein>
    <submittedName>
        <fullName evidence="1">Uncharacterized protein</fullName>
    </submittedName>
</protein>
<accession>A0A8X6JAE3</accession>
<dbReference type="EMBL" id="BMAO01007636">
    <property type="protein sequence ID" value="GFR17408.1"/>
    <property type="molecule type" value="Genomic_DNA"/>
</dbReference>
<evidence type="ECO:0000313" key="2">
    <source>
        <dbReference type="Proteomes" id="UP000887116"/>
    </source>
</evidence>
<proteinExistence type="predicted"/>
<reference evidence="1" key="1">
    <citation type="submission" date="2020-07" db="EMBL/GenBank/DDBJ databases">
        <title>Multicomponent nature underlies the extraordinary mechanical properties of spider dragline silk.</title>
        <authorList>
            <person name="Kono N."/>
            <person name="Nakamura H."/>
            <person name="Mori M."/>
            <person name="Yoshida Y."/>
            <person name="Ohtoshi R."/>
            <person name="Malay A.D."/>
            <person name="Moran D.A.P."/>
            <person name="Tomita M."/>
            <person name="Numata K."/>
            <person name="Arakawa K."/>
        </authorList>
    </citation>
    <scope>NUCLEOTIDE SEQUENCE</scope>
</reference>
<dbReference type="Proteomes" id="UP000887116">
    <property type="component" value="Unassembled WGS sequence"/>
</dbReference>
<keyword evidence="2" id="KW-1185">Reference proteome</keyword>
<comment type="caution">
    <text evidence="1">The sequence shown here is derived from an EMBL/GenBank/DDBJ whole genome shotgun (WGS) entry which is preliminary data.</text>
</comment>
<name>A0A8X6JAE3_TRICU</name>
<organism evidence="1 2">
    <name type="scientific">Trichonephila clavata</name>
    <name type="common">Joro spider</name>
    <name type="synonym">Nephila clavata</name>
    <dbReference type="NCBI Taxonomy" id="2740835"/>
    <lineage>
        <taxon>Eukaryota</taxon>
        <taxon>Metazoa</taxon>
        <taxon>Ecdysozoa</taxon>
        <taxon>Arthropoda</taxon>
        <taxon>Chelicerata</taxon>
        <taxon>Arachnida</taxon>
        <taxon>Araneae</taxon>
        <taxon>Araneomorphae</taxon>
        <taxon>Entelegynae</taxon>
        <taxon>Araneoidea</taxon>
        <taxon>Nephilidae</taxon>
        <taxon>Trichonephila</taxon>
    </lineage>
</organism>
<sequence length="125" mass="14423">MVFKICEALDSKVKFTPIEKQNYDFKICKNQAENKSSFPAAQSEKVYLLCKELNIKVNFLLKKHSNNLTPQVSSTNIKTPITVNSLMVYKMSQALGFDTELNPIKHPEPFASNLRKKRQQRNFLL</sequence>